<accession>A0A6J1T8M1</accession>
<keyword evidence="2" id="KW-1185">Reference proteome</keyword>
<dbReference type="PANTHER" id="PTHR13400:SF4">
    <property type="entry name" value="COILED-COIL DOMAIN-CONTAINING PROTEIN 28A-LIKE PROTEIN"/>
    <property type="match status" value="1"/>
</dbReference>
<dbReference type="Pfam" id="PF13270">
    <property type="entry name" value="CCDC28"/>
    <property type="match status" value="1"/>
</dbReference>
<dbReference type="RefSeq" id="XP_026289914.1">
    <property type="nucleotide sequence ID" value="XM_026434129.2"/>
</dbReference>
<organism evidence="2 3">
    <name type="scientific">Frankliniella occidentalis</name>
    <name type="common">Western flower thrips</name>
    <name type="synonym">Euthrips occidentalis</name>
    <dbReference type="NCBI Taxonomy" id="133901"/>
    <lineage>
        <taxon>Eukaryota</taxon>
        <taxon>Metazoa</taxon>
        <taxon>Ecdysozoa</taxon>
        <taxon>Arthropoda</taxon>
        <taxon>Hexapoda</taxon>
        <taxon>Insecta</taxon>
        <taxon>Pterygota</taxon>
        <taxon>Neoptera</taxon>
        <taxon>Paraneoptera</taxon>
        <taxon>Thysanoptera</taxon>
        <taxon>Terebrantia</taxon>
        <taxon>Thripoidea</taxon>
        <taxon>Thripidae</taxon>
        <taxon>Frankliniella</taxon>
    </lineage>
</organism>
<feature type="compositionally biased region" description="Polar residues" evidence="1">
    <location>
        <begin position="1"/>
        <end position="11"/>
    </location>
</feature>
<reference evidence="3" key="1">
    <citation type="submission" date="2025-08" db="UniProtKB">
        <authorList>
            <consortium name="RefSeq"/>
        </authorList>
    </citation>
    <scope>IDENTIFICATION</scope>
    <source>
        <tissue evidence="3">Whole organism</tissue>
    </source>
</reference>
<evidence type="ECO:0000256" key="1">
    <source>
        <dbReference type="SAM" id="MobiDB-lite"/>
    </source>
</evidence>
<dbReference type="AlphaFoldDB" id="A0A6J1T8M1"/>
<evidence type="ECO:0000313" key="2">
    <source>
        <dbReference type="Proteomes" id="UP000504606"/>
    </source>
</evidence>
<feature type="compositionally biased region" description="Polar residues" evidence="1">
    <location>
        <begin position="202"/>
        <end position="224"/>
    </location>
</feature>
<dbReference type="Proteomes" id="UP000504606">
    <property type="component" value="Unplaced"/>
</dbReference>
<dbReference type="InterPro" id="IPR025271">
    <property type="entry name" value="CCDC28"/>
</dbReference>
<feature type="region of interest" description="Disordered" evidence="1">
    <location>
        <begin position="1"/>
        <end position="136"/>
    </location>
</feature>
<feature type="compositionally biased region" description="Polar residues" evidence="1">
    <location>
        <begin position="69"/>
        <end position="83"/>
    </location>
</feature>
<gene>
    <name evidence="3" type="primary">LOC113214685</name>
</gene>
<sequence length="356" mass="38971">MSKMPTTSETEMSPKDDVNEDENLNPPPPNPESIMANRLDEGCELQQLVGDDDEVRGGATPPVSPTICRITQTSPSTPNSTKRVVNHQEYERIPTCDDDAIQVSTPAGPDSVRSSTAAGPSPSHGTSLGSGTSRSLSRIATAPTMSSVSNGPNTRLLYVNEKLSRGPSLISEHGGTRPPRDRNPKTGQNAPRAEIKRGATSIGLTSTGSHSQLSHLLNSRSRLTAQDSRSALRYRMRDPDRSCEHHCFLTDVTDVHRMEEALLHLLEDFHTGKLRAFGKDCSMEQMTGIREQQERLARLHFDLGAQGELFSPLSDEGLRAGQEYMQSLMGSLEQLSVSIERLHSFSESRESSQKPE</sequence>
<feature type="compositionally biased region" description="Low complexity" evidence="1">
    <location>
        <begin position="119"/>
        <end position="136"/>
    </location>
</feature>
<dbReference type="KEGG" id="foc:113214685"/>
<feature type="compositionally biased region" description="Basic and acidic residues" evidence="1">
    <location>
        <begin position="174"/>
        <end position="184"/>
    </location>
</feature>
<name>A0A6J1T8M1_FRAOC</name>
<dbReference type="OrthoDB" id="9977011at2759"/>
<dbReference type="PANTHER" id="PTHR13400">
    <property type="entry name" value="CHEMOKINE C-C MOTIF RECEPTOR 1"/>
    <property type="match status" value="1"/>
</dbReference>
<feature type="region of interest" description="Disordered" evidence="1">
    <location>
        <begin position="165"/>
        <end position="224"/>
    </location>
</feature>
<protein>
    <submittedName>
        <fullName evidence="3">Uncharacterized protein LOC113214685 isoform X1</fullName>
    </submittedName>
</protein>
<proteinExistence type="predicted"/>
<evidence type="ECO:0000313" key="3">
    <source>
        <dbReference type="RefSeq" id="XP_026289914.1"/>
    </source>
</evidence>
<dbReference type="GeneID" id="113214685"/>
<feature type="compositionally biased region" description="Basic and acidic residues" evidence="1">
    <location>
        <begin position="86"/>
        <end position="95"/>
    </location>
</feature>